<feature type="compositionally biased region" description="Pro residues" evidence="1">
    <location>
        <begin position="9"/>
        <end position="25"/>
    </location>
</feature>
<dbReference type="AlphaFoldDB" id="A0A2L2TKM7"/>
<accession>A0A2L2TKM7</accession>
<organism evidence="2 3">
    <name type="scientific">Fusarium venenatum</name>
    <dbReference type="NCBI Taxonomy" id="56646"/>
    <lineage>
        <taxon>Eukaryota</taxon>
        <taxon>Fungi</taxon>
        <taxon>Dikarya</taxon>
        <taxon>Ascomycota</taxon>
        <taxon>Pezizomycotina</taxon>
        <taxon>Sordariomycetes</taxon>
        <taxon>Hypocreomycetidae</taxon>
        <taxon>Hypocreales</taxon>
        <taxon>Nectriaceae</taxon>
        <taxon>Fusarium</taxon>
    </lineage>
</organism>
<name>A0A2L2TKM7_9HYPO</name>
<feature type="region of interest" description="Disordered" evidence="1">
    <location>
        <begin position="1"/>
        <end position="27"/>
    </location>
</feature>
<evidence type="ECO:0000313" key="2">
    <source>
        <dbReference type="EMBL" id="CEI70708.1"/>
    </source>
</evidence>
<sequence>MYPTSIPTSPRPSPPPSPPSSPPVSPIKNKQVYFLSADPADPNIHIHECASSATSATASAKSKWRLYSDQRSHLWSKMVG</sequence>
<dbReference type="EMBL" id="LN649231">
    <property type="protein sequence ID" value="CEI70708.1"/>
    <property type="molecule type" value="Genomic_DNA"/>
</dbReference>
<proteinExistence type="predicted"/>
<evidence type="ECO:0000313" key="3">
    <source>
        <dbReference type="Proteomes" id="UP000245910"/>
    </source>
</evidence>
<protein>
    <submittedName>
        <fullName evidence="2">Uncharacterized protein</fullName>
    </submittedName>
</protein>
<evidence type="ECO:0000256" key="1">
    <source>
        <dbReference type="SAM" id="MobiDB-lite"/>
    </source>
</evidence>
<keyword evidence="3" id="KW-1185">Reference proteome</keyword>
<dbReference type="Proteomes" id="UP000245910">
    <property type="component" value="Chromosome III"/>
</dbReference>
<reference evidence="3" key="1">
    <citation type="submission" date="2014-10" db="EMBL/GenBank/DDBJ databases">
        <authorList>
            <person name="King R."/>
        </authorList>
    </citation>
    <scope>NUCLEOTIDE SEQUENCE [LARGE SCALE GENOMIC DNA]</scope>
    <source>
        <strain evidence="3">A3/5</strain>
    </source>
</reference>